<dbReference type="AlphaFoldDB" id="A0A8X6WY04"/>
<protein>
    <submittedName>
        <fullName evidence="1">Uncharacterized protein</fullName>
    </submittedName>
</protein>
<evidence type="ECO:0000313" key="2">
    <source>
        <dbReference type="Proteomes" id="UP000886998"/>
    </source>
</evidence>
<dbReference type="EMBL" id="BMAV01002758">
    <property type="protein sequence ID" value="GFY41921.1"/>
    <property type="molecule type" value="Genomic_DNA"/>
</dbReference>
<organism evidence="1 2">
    <name type="scientific">Trichonephila inaurata madagascariensis</name>
    <dbReference type="NCBI Taxonomy" id="2747483"/>
    <lineage>
        <taxon>Eukaryota</taxon>
        <taxon>Metazoa</taxon>
        <taxon>Ecdysozoa</taxon>
        <taxon>Arthropoda</taxon>
        <taxon>Chelicerata</taxon>
        <taxon>Arachnida</taxon>
        <taxon>Araneae</taxon>
        <taxon>Araneomorphae</taxon>
        <taxon>Entelegynae</taxon>
        <taxon>Araneoidea</taxon>
        <taxon>Nephilidae</taxon>
        <taxon>Trichonephila</taxon>
        <taxon>Trichonephila inaurata</taxon>
    </lineage>
</organism>
<reference evidence="1" key="1">
    <citation type="submission" date="2020-08" db="EMBL/GenBank/DDBJ databases">
        <title>Multicomponent nature underlies the extraordinary mechanical properties of spider dragline silk.</title>
        <authorList>
            <person name="Kono N."/>
            <person name="Nakamura H."/>
            <person name="Mori M."/>
            <person name="Yoshida Y."/>
            <person name="Ohtoshi R."/>
            <person name="Malay A.D."/>
            <person name="Moran D.A.P."/>
            <person name="Tomita M."/>
            <person name="Numata K."/>
            <person name="Arakawa K."/>
        </authorList>
    </citation>
    <scope>NUCLEOTIDE SEQUENCE</scope>
</reference>
<sequence length="83" mass="9889">MVVYRRKRVVKPDEVDKIATNKGSRDEFSDWSLTGKNESTAKRVKTPERSVALPVITWKKRLYAEVIFRREVIFMYTCFHLCY</sequence>
<evidence type="ECO:0000313" key="1">
    <source>
        <dbReference type="EMBL" id="GFY41921.1"/>
    </source>
</evidence>
<accession>A0A8X6WY04</accession>
<proteinExistence type="predicted"/>
<name>A0A8X6WY04_9ARAC</name>
<dbReference type="Proteomes" id="UP000886998">
    <property type="component" value="Unassembled WGS sequence"/>
</dbReference>
<comment type="caution">
    <text evidence="1">The sequence shown here is derived from an EMBL/GenBank/DDBJ whole genome shotgun (WGS) entry which is preliminary data.</text>
</comment>
<gene>
    <name evidence="1" type="ORF">TNIN_260561</name>
</gene>
<keyword evidence="2" id="KW-1185">Reference proteome</keyword>